<dbReference type="Pfam" id="PF05378">
    <property type="entry name" value="Hydant_A_N"/>
    <property type="match status" value="1"/>
</dbReference>
<evidence type="ECO:0000259" key="2">
    <source>
        <dbReference type="Pfam" id="PF01968"/>
    </source>
</evidence>
<feature type="domain" description="Hydantoinase A/oxoprolinase" evidence="2">
    <location>
        <begin position="207"/>
        <end position="493"/>
    </location>
</feature>
<protein>
    <submittedName>
        <fullName evidence="6">5-oxoprolinase</fullName>
    </submittedName>
</protein>
<comment type="similarity">
    <text evidence="1">Belongs to the oxoprolinase family.</text>
</comment>
<evidence type="ECO:0000313" key="6">
    <source>
        <dbReference type="EMBL" id="GHF22810.1"/>
    </source>
</evidence>
<sequence>MSLKTKWQFWIDRGGTFTDIVALHPSGELTSHKYLSENPGKYQDAAVFAMREIMQVAPDAPFPASDVAAIKMGTTVATNALLERDGTPTLFLTNEGMRDVLLIGQQHRTGLFDMKPERPTPLYTNVATISARIDAVGAEVTPFDEDACQAVLEKAYKAGIRSVAIALMHSYKYPEHEQKAGAIAKNIGFTQISLSHKTSPLMKLVPRGDTTVADAYLSPVLRKYVDQVQNSVGDTRLYFMQSNGGLASANAFEGKDAVLSGPAGGIVGAVGTASREQEDKIIGFDMGGTSTDVSHYAGATERVADTVVAGVRMTVPMMDIHTVAAGGGSVCQFDQGRYLVGPASAGAFPGPAAYGRGGPVTVTDCNVILGKLQPDLFPSVFGDCGTKPLSLKAAQDAFDDIADTIETETGYRPTHFEMAEGFLAVAVEHMARAIKKISVERGHDVTRYALLTFGGAGGQHACLVADALGMTRSIVPPFSGVLSALGMGLADQSVIREQALECPLENIDTRQADTDTLTNDTVEALVAQGGTQSEIITDISLRIRYGGSDTAIAVPFGTVKEIRTAFEEAHKKQFGFTEADKPILIEAVEVEARQEQPDKALHLSADGTKTDPLEYRPVHMNGTEVNAAVYQRETLPPDHTVTGPAIILEEGGTTILEPGWSAVRTVRDTLVLERTEKKAQDQIDARTVDPVLLEVFNNLFMSVAEEMGGVLMKTAHSVNVKERLDFSCAVFDHTGSLIANAPHMPVHLGSMGDSVAAIIKARGNDIRPGNAYMVNDPYAGGTHLPDITIISPVFIGDAPAPEYFVASRGHHADIGGISPGSMSAFSKTIAEEGIRFENTLLVDGGQFCETDVRQALESGPYPARNPDQNIADLKAQIAANERGIQLVRSLVTSFGQDVVTAYMGHVQNNAEEAVRRVIDRLRDGHIRYDMDCGGTVEVHLTVDRAARSIDVDFTGTSDQMENNFNAPLAVTKAAVLYVFRLLTQADIPLNAGCMKPINLTVPKGSMLNPIEPAAVVAGNVETSQAVTNALLLATGATAASQGTMNNLTFGNARHQYYETLAGGTGAGPGFDGTDAIQSHMTNSRLTDPEILEWRFPVRVKRFEVRENSGGSGKHRGGNGAVREIEFLEAMELSILSSSRRIPPSGLAGGSPGKTGENLVLRANGQLDKLESADSTAVAPHDVLIIKTPGGGGYGS</sequence>
<evidence type="ECO:0000313" key="7">
    <source>
        <dbReference type="Proteomes" id="UP000630923"/>
    </source>
</evidence>
<dbReference type="Proteomes" id="UP000630923">
    <property type="component" value="Unassembled WGS sequence"/>
</dbReference>
<dbReference type="InterPro" id="IPR049517">
    <property type="entry name" value="ACX-like_C"/>
</dbReference>
<dbReference type="InterPro" id="IPR003692">
    <property type="entry name" value="Hydantoinase_B"/>
</dbReference>
<proteinExistence type="inferred from homology"/>
<feature type="domain" description="Hydantoinase B/oxoprolinase" evidence="3">
    <location>
        <begin position="689"/>
        <end position="1195"/>
    </location>
</feature>
<gene>
    <name evidence="6" type="primary">oplaH</name>
    <name evidence="6" type="ORF">GCM10017044_16480</name>
</gene>
<dbReference type="InterPro" id="IPR002821">
    <property type="entry name" value="Hydantoinase_A"/>
</dbReference>
<dbReference type="GO" id="GO:0005829">
    <property type="term" value="C:cytosol"/>
    <property type="evidence" value="ECO:0007669"/>
    <property type="project" value="TreeGrafter"/>
</dbReference>
<evidence type="ECO:0000259" key="3">
    <source>
        <dbReference type="Pfam" id="PF02538"/>
    </source>
</evidence>
<evidence type="ECO:0000259" key="4">
    <source>
        <dbReference type="Pfam" id="PF05378"/>
    </source>
</evidence>
<evidence type="ECO:0000259" key="5">
    <source>
        <dbReference type="Pfam" id="PF19278"/>
    </source>
</evidence>
<keyword evidence="7" id="KW-1185">Reference proteome</keyword>
<dbReference type="AlphaFoldDB" id="A0A919E7Y7"/>
<dbReference type="PANTHER" id="PTHR11365:SF23">
    <property type="entry name" value="HYPOTHETICAL 5-OXOPROLINASE (EUROFUNG)-RELATED"/>
    <property type="match status" value="1"/>
</dbReference>
<dbReference type="GO" id="GO:0017168">
    <property type="term" value="F:5-oxoprolinase (ATP-hydrolyzing) activity"/>
    <property type="evidence" value="ECO:0007669"/>
    <property type="project" value="TreeGrafter"/>
</dbReference>
<evidence type="ECO:0000256" key="1">
    <source>
        <dbReference type="ARBA" id="ARBA00010403"/>
    </source>
</evidence>
<dbReference type="InterPro" id="IPR045079">
    <property type="entry name" value="Oxoprolinase-like"/>
</dbReference>
<dbReference type="EMBL" id="BNCI01000002">
    <property type="protein sequence ID" value="GHF22810.1"/>
    <property type="molecule type" value="Genomic_DNA"/>
</dbReference>
<reference evidence="6" key="1">
    <citation type="journal article" date="2014" name="Int. J. Syst. Evol. Microbiol.">
        <title>Complete genome sequence of Corynebacterium casei LMG S-19264T (=DSM 44701T), isolated from a smear-ripened cheese.</title>
        <authorList>
            <consortium name="US DOE Joint Genome Institute (JGI-PGF)"/>
            <person name="Walter F."/>
            <person name="Albersmeier A."/>
            <person name="Kalinowski J."/>
            <person name="Ruckert C."/>
        </authorList>
    </citation>
    <scope>NUCLEOTIDE SEQUENCE</scope>
    <source>
        <strain evidence="6">KCTC 42590</strain>
    </source>
</reference>
<reference evidence="6" key="2">
    <citation type="submission" date="2020-09" db="EMBL/GenBank/DDBJ databases">
        <authorList>
            <person name="Sun Q."/>
            <person name="Kim S."/>
        </authorList>
    </citation>
    <scope>NUCLEOTIDE SEQUENCE</scope>
    <source>
        <strain evidence="6">KCTC 42590</strain>
    </source>
</reference>
<dbReference type="Pfam" id="PF02538">
    <property type="entry name" value="Hydantoinase_B"/>
    <property type="match status" value="1"/>
</dbReference>
<dbReference type="Pfam" id="PF01968">
    <property type="entry name" value="Hydantoinase_A"/>
    <property type="match status" value="1"/>
</dbReference>
<accession>A0A919E7Y7</accession>
<dbReference type="GO" id="GO:0006749">
    <property type="term" value="P:glutathione metabolic process"/>
    <property type="evidence" value="ECO:0007669"/>
    <property type="project" value="TreeGrafter"/>
</dbReference>
<feature type="domain" description="Acetophenone carboxylase-like C-terminal" evidence="5">
    <location>
        <begin position="515"/>
        <end position="662"/>
    </location>
</feature>
<dbReference type="Pfam" id="PF19278">
    <property type="entry name" value="Hydant_A_C"/>
    <property type="match status" value="1"/>
</dbReference>
<name>A0A919E7Y7_9PROT</name>
<comment type="caution">
    <text evidence="6">The sequence shown here is derived from an EMBL/GenBank/DDBJ whole genome shotgun (WGS) entry which is preliminary data.</text>
</comment>
<feature type="domain" description="Hydantoinase/oxoprolinase N-terminal" evidence="4">
    <location>
        <begin position="9"/>
        <end position="187"/>
    </location>
</feature>
<dbReference type="PANTHER" id="PTHR11365">
    <property type="entry name" value="5-OXOPROLINASE RELATED"/>
    <property type="match status" value="1"/>
</dbReference>
<dbReference type="InterPro" id="IPR008040">
    <property type="entry name" value="Hydant_A_N"/>
</dbReference>
<dbReference type="RefSeq" id="WP_191251854.1">
    <property type="nucleotide sequence ID" value="NZ_BNCI01000002.1"/>
</dbReference>
<organism evidence="6 7">
    <name type="scientific">Kordiimonas sediminis</name>
    <dbReference type="NCBI Taxonomy" id="1735581"/>
    <lineage>
        <taxon>Bacteria</taxon>
        <taxon>Pseudomonadati</taxon>
        <taxon>Pseudomonadota</taxon>
        <taxon>Alphaproteobacteria</taxon>
        <taxon>Kordiimonadales</taxon>
        <taxon>Kordiimonadaceae</taxon>
        <taxon>Kordiimonas</taxon>
    </lineage>
</organism>